<evidence type="ECO:0000313" key="1">
    <source>
        <dbReference type="EMBL" id="GAA4802371.1"/>
    </source>
</evidence>
<proteinExistence type="predicted"/>
<comment type="caution">
    <text evidence="1">The sequence shown here is derived from an EMBL/GenBank/DDBJ whole genome shotgun (WGS) entry which is preliminary data.</text>
</comment>
<evidence type="ECO:0000313" key="2">
    <source>
        <dbReference type="Proteomes" id="UP001499959"/>
    </source>
</evidence>
<accession>A0ABP9C359</accession>
<sequence length="266" mass="28671">MKHLSPIIFAALAIGGNAVADNEFQIESEAQFEQQYSGQAEKIAPGVYLIVNGPSTGKTVSIGRSGLEYDLSIQRARVADAILAGTPDPYAAQSVLQLEEALSRYAELDQLMGNGTKQSPPVYHIFNCISHIYTSTSENTEDPAAWTTVFYYATATLGADVEFYVDNGGGGWNHYYARAIAAGNGIVRRPVNLPSYLGGLRMTAYAKNKRTGVTAYESLGTSIGSWVSTGYVTDFNWTHSLIAETTAMGYGDCFGYASVSDTEPTY</sequence>
<protein>
    <submittedName>
        <fullName evidence="1">Uncharacterized protein</fullName>
    </submittedName>
</protein>
<keyword evidence="2" id="KW-1185">Reference proteome</keyword>
<organism evidence="1 2">
    <name type="scientific">Lysobacter hankyongensis</name>
    <dbReference type="NCBI Taxonomy" id="1176535"/>
    <lineage>
        <taxon>Bacteria</taxon>
        <taxon>Pseudomonadati</taxon>
        <taxon>Pseudomonadota</taxon>
        <taxon>Gammaproteobacteria</taxon>
        <taxon>Lysobacterales</taxon>
        <taxon>Lysobacteraceae</taxon>
        <taxon>Lysobacter</taxon>
    </lineage>
</organism>
<dbReference type="EMBL" id="BAABJE010000017">
    <property type="protein sequence ID" value="GAA4802371.1"/>
    <property type="molecule type" value="Genomic_DNA"/>
</dbReference>
<dbReference type="Proteomes" id="UP001499959">
    <property type="component" value="Unassembled WGS sequence"/>
</dbReference>
<name>A0ABP9C359_9GAMM</name>
<dbReference type="RefSeq" id="WP_345304290.1">
    <property type="nucleotide sequence ID" value="NZ_BAABJE010000017.1"/>
</dbReference>
<reference evidence="2" key="1">
    <citation type="journal article" date="2019" name="Int. J. Syst. Evol. Microbiol.">
        <title>The Global Catalogue of Microorganisms (GCM) 10K type strain sequencing project: providing services to taxonomists for standard genome sequencing and annotation.</title>
        <authorList>
            <consortium name="The Broad Institute Genomics Platform"/>
            <consortium name="The Broad Institute Genome Sequencing Center for Infectious Disease"/>
            <person name="Wu L."/>
            <person name="Ma J."/>
        </authorList>
    </citation>
    <scope>NUCLEOTIDE SEQUENCE [LARGE SCALE GENOMIC DNA]</scope>
    <source>
        <strain evidence="2">JCM 18204</strain>
    </source>
</reference>
<gene>
    <name evidence="1" type="ORF">GCM10023307_31330</name>
</gene>